<name>A0ABW1XG36_9ALTE</name>
<proteinExistence type="predicted"/>
<keyword evidence="4" id="KW-1185">Reference proteome</keyword>
<evidence type="ECO:0000259" key="2">
    <source>
        <dbReference type="PROSITE" id="PS50975"/>
    </source>
</evidence>
<organism evidence="3 4">
    <name type="scientific">Pseudobowmanella zhangzhouensis</name>
    <dbReference type="NCBI Taxonomy" id="1537679"/>
    <lineage>
        <taxon>Bacteria</taxon>
        <taxon>Pseudomonadati</taxon>
        <taxon>Pseudomonadota</taxon>
        <taxon>Gammaproteobacteria</taxon>
        <taxon>Alteromonadales</taxon>
        <taxon>Alteromonadaceae</taxon>
    </lineage>
</organism>
<protein>
    <recommendedName>
        <fullName evidence="2">ATP-grasp domain-containing protein</fullName>
    </recommendedName>
</protein>
<gene>
    <name evidence="3" type="ORF">ACFP85_00745</name>
</gene>
<dbReference type="Proteomes" id="UP001596364">
    <property type="component" value="Unassembled WGS sequence"/>
</dbReference>
<feature type="domain" description="ATP-grasp" evidence="2">
    <location>
        <begin position="127"/>
        <end position="313"/>
    </location>
</feature>
<sequence length="404" mass="45335">MKTEGRQFTVMVPQADAMGAIAAIRSLGEHGYRVIAASNNPEALGLKSSFTAKAILSPAYDEGYIDWLRGLIQAEKIDAIVHSEGFLVAIRDAFDEFKHLMCLPQAEADAYLSMSKTETFALFLNSDDPLLKANIPPTAVISPMQPANWSEISTWPLPLFVKGDATYANDGESSVVKRLLTVDEAKQCVEELSKGFSELLIQGCVKGAKATVNVVIENNQILAESMVLATHHNPHTGGLTALRHSWWHEEMYQDALLRLRALRWQGAAMVEYAWDQSTQTFNFIELNARYWAALNVDILAGLHFPAIQMDSFLKGKRPDMPLRLTKKICARHTFPADYGYLLSLAKDKQVGVGKKVYALVEFFWLMLHPGIKADLLYPGDRKLYWINLGAFLRRSWNDIKRKFV</sequence>
<accession>A0ABW1XG36</accession>
<dbReference type="SUPFAM" id="SSF56059">
    <property type="entry name" value="Glutathione synthetase ATP-binding domain-like"/>
    <property type="match status" value="1"/>
</dbReference>
<dbReference type="Gene3D" id="3.30.470.20">
    <property type="entry name" value="ATP-grasp fold, B domain"/>
    <property type="match status" value="1"/>
</dbReference>
<dbReference type="EMBL" id="JBHSUS010000001">
    <property type="protein sequence ID" value="MFC6438689.1"/>
    <property type="molecule type" value="Genomic_DNA"/>
</dbReference>
<dbReference type="PROSITE" id="PS50975">
    <property type="entry name" value="ATP_GRASP"/>
    <property type="match status" value="1"/>
</dbReference>
<evidence type="ECO:0000313" key="4">
    <source>
        <dbReference type="Proteomes" id="UP001596364"/>
    </source>
</evidence>
<dbReference type="InterPro" id="IPR011761">
    <property type="entry name" value="ATP-grasp"/>
</dbReference>
<evidence type="ECO:0000313" key="3">
    <source>
        <dbReference type="EMBL" id="MFC6438689.1"/>
    </source>
</evidence>
<comment type="caution">
    <text evidence="3">The sequence shown here is derived from an EMBL/GenBank/DDBJ whole genome shotgun (WGS) entry which is preliminary data.</text>
</comment>
<evidence type="ECO:0000256" key="1">
    <source>
        <dbReference type="PROSITE-ProRule" id="PRU00409"/>
    </source>
</evidence>
<keyword evidence="1" id="KW-0547">Nucleotide-binding</keyword>
<dbReference type="Gene3D" id="3.40.50.20">
    <property type="match status" value="1"/>
</dbReference>
<reference evidence="4" key="1">
    <citation type="journal article" date="2019" name="Int. J. Syst. Evol. Microbiol.">
        <title>The Global Catalogue of Microorganisms (GCM) 10K type strain sequencing project: providing services to taxonomists for standard genome sequencing and annotation.</title>
        <authorList>
            <consortium name="The Broad Institute Genomics Platform"/>
            <consortium name="The Broad Institute Genome Sequencing Center for Infectious Disease"/>
            <person name="Wu L."/>
            <person name="Ma J."/>
        </authorList>
    </citation>
    <scope>NUCLEOTIDE SEQUENCE [LARGE SCALE GENOMIC DNA]</scope>
    <source>
        <strain evidence="4">CGMCC 1.16031</strain>
    </source>
</reference>
<dbReference type="RefSeq" id="WP_131259427.1">
    <property type="nucleotide sequence ID" value="NZ_JBHSUS010000001.1"/>
</dbReference>
<keyword evidence="1" id="KW-0067">ATP-binding</keyword>